<dbReference type="EMBL" id="LFYR01001508">
    <property type="protein sequence ID" value="KMZ61293.1"/>
    <property type="molecule type" value="Genomic_DNA"/>
</dbReference>
<dbReference type="STRING" id="29655.A0A0K9NX94"/>
<keyword evidence="5" id="KW-0256">Endoplasmic reticulum</keyword>
<dbReference type="Pfam" id="PF07019">
    <property type="entry name" value="EMC6"/>
    <property type="match status" value="1"/>
</dbReference>
<evidence type="ECO:0000313" key="11">
    <source>
        <dbReference type="Proteomes" id="UP000036987"/>
    </source>
</evidence>
<dbReference type="InterPro" id="IPR029008">
    <property type="entry name" value="EMC6-like"/>
</dbReference>
<protein>
    <recommendedName>
        <fullName evidence="3">ER membrane protein complex subunit 6</fullName>
    </recommendedName>
</protein>
<evidence type="ECO:0000313" key="10">
    <source>
        <dbReference type="EMBL" id="KMZ61293.1"/>
    </source>
</evidence>
<evidence type="ECO:0000256" key="7">
    <source>
        <dbReference type="ARBA" id="ARBA00023136"/>
    </source>
</evidence>
<dbReference type="PANTHER" id="PTHR20994">
    <property type="entry name" value="ER MEMBRANE PROTEIN COMPLEX SUBUNIT 6"/>
    <property type="match status" value="1"/>
</dbReference>
<evidence type="ECO:0000256" key="3">
    <source>
        <dbReference type="ARBA" id="ARBA00020827"/>
    </source>
</evidence>
<keyword evidence="4 9" id="KW-0812">Transmembrane</keyword>
<dbReference type="InterPro" id="IPR008504">
    <property type="entry name" value="Emc6"/>
</dbReference>
<dbReference type="Proteomes" id="UP000036987">
    <property type="component" value="Unassembled WGS sequence"/>
</dbReference>
<gene>
    <name evidence="10" type="ORF">ZOSMA_53G00830</name>
</gene>
<keyword evidence="6 9" id="KW-1133">Transmembrane helix</keyword>
<evidence type="ECO:0000256" key="4">
    <source>
        <dbReference type="ARBA" id="ARBA00022692"/>
    </source>
</evidence>
<feature type="transmembrane region" description="Helical" evidence="9">
    <location>
        <begin position="94"/>
        <end position="114"/>
    </location>
</feature>
<name>A0A0K9NX94_ZOSMR</name>
<organism evidence="10 11">
    <name type="scientific">Zostera marina</name>
    <name type="common">Eelgrass</name>
    <dbReference type="NCBI Taxonomy" id="29655"/>
    <lineage>
        <taxon>Eukaryota</taxon>
        <taxon>Viridiplantae</taxon>
        <taxon>Streptophyta</taxon>
        <taxon>Embryophyta</taxon>
        <taxon>Tracheophyta</taxon>
        <taxon>Spermatophyta</taxon>
        <taxon>Magnoliopsida</taxon>
        <taxon>Liliopsida</taxon>
        <taxon>Zosteraceae</taxon>
        <taxon>Zostera</taxon>
    </lineage>
</organism>
<evidence type="ECO:0000256" key="5">
    <source>
        <dbReference type="ARBA" id="ARBA00022824"/>
    </source>
</evidence>
<comment type="caution">
    <text evidence="10">The sequence shown here is derived from an EMBL/GenBank/DDBJ whole genome shotgun (WGS) entry which is preliminary data.</text>
</comment>
<dbReference type="GO" id="GO:0072546">
    <property type="term" value="C:EMC complex"/>
    <property type="evidence" value="ECO:0000318"/>
    <property type="project" value="GO_Central"/>
</dbReference>
<dbReference type="PANTHER" id="PTHR20994:SF0">
    <property type="entry name" value="ER MEMBRANE PROTEIN COMPLEX SUBUNIT 6"/>
    <property type="match status" value="1"/>
</dbReference>
<reference evidence="11" key="1">
    <citation type="journal article" date="2016" name="Nature">
        <title>The genome of the seagrass Zostera marina reveals angiosperm adaptation to the sea.</title>
        <authorList>
            <person name="Olsen J.L."/>
            <person name="Rouze P."/>
            <person name="Verhelst B."/>
            <person name="Lin Y.-C."/>
            <person name="Bayer T."/>
            <person name="Collen J."/>
            <person name="Dattolo E."/>
            <person name="De Paoli E."/>
            <person name="Dittami S."/>
            <person name="Maumus F."/>
            <person name="Michel G."/>
            <person name="Kersting A."/>
            <person name="Lauritano C."/>
            <person name="Lohaus R."/>
            <person name="Toepel M."/>
            <person name="Tonon T."/>
            <person name="Vanneste K."/>
            <person name="Amirebrahimi M."/>
            <person name="Brakel J."/>
            <person name="Bostroem C."/>
            <person name="Chovatia M."/>
            <person name="Grimwood J."/>
            <person name="Jenkins J.W."/>
            <person name="Jueterbock A."/>
            <person name="Mraz A."/>
            <person name="Stam W.T."/>
            <person name="Tice H."/>
            <person name="Bornberg-Bauer E."/>
            <person name="Green P.J."/>
            <person name="Pearson G.A."/>
            <person name="Procaccini G."/>
            <person name="Duarte C.M."/>
            <person name="Schmutz J."/>
            <person name="Reusch T.B.H."/>
            <person name="Van de Peer Y."/>
        </authorList>
    </citation>
    <scope>NUCLEOTIDE SEQUENCE [LARGE SCALE GENOMIC DNA]</scope>
    <source>
        <strain evidence="11">cv. Finnish</strain>
    </source>
</reference>
<feature type="region of interest" description="Disordered" evidence="8">
    <location>
        <begin position="1"/>
        <end position="20"/>
    </location>
</feature>
<feature type="transmembrane region" description="Helical" evidence="9">
    <location>
        <begin position="35"/>
        <end position="56"/>
    </location>
</feature>
<evidence type="ECO:0000256" key="9">
    <source>
        <dbReference type="SAM" id="Phobius"/>
    </source>
</evidence>
<dbReference type="OMA" id="MKANFEW"/>
<evidence type="ECO:0000256" key="1">
    <source>
        <dbReference type="ARBA" id="ARBA00004477"/>
    </source>
</evidence>
<comment type="subcellular location">
    <subcellularLocation>
        <location evidence="1">Endoplasmic reticulum membrane</location>
        <topology evidence="1">Multi-pass membrane protein</topology>
    </subcellularLocation>
</comment>
<proteinExistence type="inferred from homology"/>
<evidence type="ECO:0000256" key="2">
    <source>
        <dbReference type="ARBA" id="ARBA00009436"/>
    </source>
</evidence>
<comment type="similarity">
    <text evidence="2">Belongs to the EMC6 family.</text>
</comment>
<evidence type="ECO:0000256" key="6">
    <source>
        <dbReference type="ARBA" id="ARBA00022989"/>
    </source>
</evidence>
<accession>A0A0K9NX94</accession>
<keyword evidence="11" id="KW-1185">Reference proteome</keyword>
<dbReference type="GO" id="GO:0000045">
    <property type="term" value="P:autophagosome assembly"/>
    <property type="evidence" value="ECO:0000318"/>
    <property type="project" value="GO_Central"/>
</dbReference>
<feature type="transmembrane region" description="Helical" evidence="9">
    <location>
        <begin position="62"/>
        <end position="82"/>
    </location>
</feature>
<sequence length="120" mass="13267">MAAKDESKNSQKKSGNGNDDLVLLNSENLQNNMKIIFYSRTFLSIIAGVIAGILGLTGLMGFILYFFIMAISSLGLAAKAKFSVLNYFDSCNRIILDGLFGGLMSFVLFWTFAYDIVHIF</sequence>
<evidence type="ECO:0000256" key="8">
    <source>
        <dbReference type="SAM" id="MobiDB-lite"/>
    </source>
</evidence>
<keyword evidence="7 9" id="KW-0472">Membrane</keyword>
<dbReference type="AlphaFoldDB" id="A0A0K9NX94"/>
<dbReference type="OrthoDB" id="16510at2759"/>